<proteinExistence type="predicted"/>
<evidence type="ECO:0008006" key="3">
    <source>
        <dbReference type="Google" id="ProtNLM"/>
    </source>
</evidence>
<dbReference type="Pfam" id="PF12007">
    <property type="entry name" value="DUF3501"/>
    <property type="match status" value="1"/>
</dbReference>
<reference evidence="1 2" key="1">
    <citation type="journal article" date="2010" name="Stand. Genomic Sci.">
        <title>Complete genome sequence of Haliangium ochraceum type strain (SMP-2).</title>
        <authorList>
            <consortium name="US DOE Joint Genome Institute (JGI-PGF)"/>
            <person name="Ivanova N."/>
            <person name="Daum C."/>
            <person name="Lang E."/>
            <person name="Abt B."/>
            <person name="Kopitz M."/>
            <person name="Saunders E."/>
            <person name="Lapidus A."/>
            <person name="Lucas S."/>
            <person name="Glavina Del Rio T."/>
            <person name="Nolan M."/>
            <person name="Tice H."/>
            <person name="Copeland A."/>
            <person name="Cheng J.F."/>
            <person name="Chen F."/>
            <person name="Bruce D."/>
            <person name="Goodwin L."/>
            <person name="Pitluck S."/>
            <person name="Mavromatis K."/>
            <person name="Pati A."/>
            <person name="Mikhailova N."/>
            <person name="Chen A."/>
            <person name="Palaniappan K."/>
            <person name="Land M."/>
            <person name="Hauser L."/>
            <person name="Chang Y.J."/>
            <person name="Jeffries C.D."/>
            <person name="Detter J.C."/>
            <person name="Brettin T."/>
            <person name="Rohde M."/>
            <person name="Goker M."/>
            <person name="Bristow J."/>
            <person name="Markowitz V."/>
            <person name="Eisen J.A."/>
            <person name="Hugenholtz P."/>
            <person name="Kyrpides N.C."/>
            <person name="Klenk H.P."/>
        </authorList>
    </citation>
    <scope>NUCLEOTIDE SEQUENCE [LARGE SCALE GENOMIC DNA]</scope>
    <source>
        <strain evidence="2">DSM 14365 / CIP 107738 / JCM 11303 / AJ 13395 / SMP-2</strain>
    </source>
</reference>
<dbReference type="KEGG" id="hoh:Hoch_2200"/>
<gene>
    <name evidence="1" type="ordered locus">Hoch_2200</name>
</gene>
<dbReference type="InterPro" id="IPR021890">
    <property type="entry name" value="DUF3501"/>
</dbReference>
<keyword evidence="2" id="KW-1185">Reference proteome</keyword>
<name>D0LH23_HALO1</name>
<dbReference type="OrthoDB" id="9780579at2"/>
<sequence length="191" mass="21531">MKPIQRTDIKGPALYAGFRDDFRKRIIELKKPRRAIIGDRVSMVFENRHTLLFQIEEMLRAESLTTDAEIQGELEVYNALLPTEDSLSATLFIELPSDADARVELHRMVGLDEHLLLHIGPHAVRAAFEEGRSTDERISAVQYTRFPLGDEAKAALRTAGTELAIEIDHPNYQHRVALSEDSRASLAADLD</sequence>
<dbReference type="STRING" id="502025.Hoch_2200"/>
<protein>
    <recommendedName>
        <fullName evidence="3">DUF3501 domain-containing protein</fullName>
    </recommendedName>
</protein>
<evidence type="ECO:0000313" key="1">
    <source>
        <dbReference type="EMBL" id="ACY14745.1"/>
    </source>
</evidence>
<evidence type="ECO:0000313" key="2">
    <source>
        <dbReference type="Proteomes" id="UP000001880"/>
    </source>
</evidence>
<dbReference type="Proteomes" id="UP000001880">
    <property type="component" value="Chromosome"/>
</dbReference>
<organism evidence="1 2">
    <name type="scientific">Haliangium ochraceum (strain DSM 14365 / JCM 11303 / SMP-2)</name>
    <dbReference type="NCBI Taxonomy" id="502025"/>
    <lineage>
        <taxon>Bacteria</taxon>
        <taxon>Pseudomonadati</taxon>
        <taxon>Myxococcota</taxon>
        <taxon>Polyangia</taxon>
        <taxon>Haliangiales</taxon>
        <taxon>Kofleriaceae</taxon>
        <taxon>Haliangium</taxon>
    </lineage>
</organism>
<dbReference type="AlphaFoldDB" id="D0LH23"/>
<dbReference type="RefSeq" id="WP_012827353.1">
    <property type="nucleotide sequence ID" value="NC_013440.1"/>
</dbReference>
<dbReference type="EMBL" id="CP001804">
    <property type="protein sequence ID" value="ACY14745.1"/>
    <property type="molecule type" value="Genomic_DNA"/>
</dbReference>
<dbReference type="eggNOG" id="COG0247">
    <property type="taxonomic scope" value="Bacteria"/>
</dbReference>
<dbReference type="HOGENOM" id="CLU_097886_0_0_7"/>
<accession>D0LH23</accession>